<feature type="binding site" evidence="6">
    <location>
        <position position="150"/>
    </location>
    <ligand>
        <name>S-adenosyl-L-methionine</name>
        <dbReference type="ChEBI" id="CHEBI:59789"/>
    </ligand>
</feature>
<dbReference type="GO" id="GO:0070043">
    <property type="term" value="F:rRNA (guanine-N7-)-methyltransferase activity"/>
    <property type="evidence" value="ECO:0007669"/>
    <property type="project" value="UniProtKB-UniRule"/>
</dbReference>
<dbReference type="AlphaFoldDB" id="A0A1C2HZ44"/>
<evidence type="ECO:0000256" key="6">
    <source>
        <dbReference type="HAMAP-Rule" id="MF_00074"/>
    </source>
</evidence>
<dbReference type="Gene3D" id="3.40.50.150">
    <property type="entry name" value="Vaccinia Virus protein VP39"/>
    <property type="match status" value="1"/>
</dbReference>
<reference evidence="7" key="1">
    <citation type="journal article" date="2016" name="Int. J. Mol. Sci.">
        <title>Comparative genomics of the extreme acidophile Acidithiobacillus thiooxidans reveals intraspecific divergence and niche adaptation.</title>
        <authorList>
            <person name="Zhang X."/>
            <person name="Feng X."/>
            <person name="Tao J."/>
            <person name="Ma L."/>
            <person name="Xiao Y."/>
            <person name="Liang Y."/>
            <person name="Liu X."/>
            <person name="Yin H."/>
        </authorList>
    </citation>
    <scope>NUCLEOTIDE SEQUENCE [LARGE SCALE GENOMIC DNA]</scope>
    <source>
        <strain evidence="7">DXS-W</strain>
    </source>
</reference>
<comment type="function">
    <text evidence="6">Specifically methylates the N7 position of guanine in position 527 of 16S rRNA.</text>
</comment>
<sequence length="220" mass="23938">MPSASALPEPLAEALDAGLALMQLDSVHPDQRQLLIQYVLLLQRWNSTHNLTAVRDPLEMISRHLLDSLAVLPFLDAGRVADIGSGAGLPGIPLAICRSTQAFTLVEPASKRVAFLRSVLAELGLSHVQVVPTTSEKYEPEKLPDILISRATAPLARLDAMTIHLQGPQSRVLAMKGPGVEEELADWPRAAALELRCHDLQVPGSPLRKLLIWTNPLQMP</sequence>
<keyword evidence="4 6" id="KW-0808">Transferase</keyword>
<gene>
    <name evidence="6" type="primary">rsmG</name>
    <name evidence="7" type="ORF">A6M23_16390</name>
</gene>
<comment type="subcellular location">
    <subcellularLocation>
        <location evidence="6">Cytoplasm</location>
    </subcellularLocation>
</comment>
<dbReference type="SUPFAM" id="SSF53335">
    <property type="entry name" value="S-adenosyl-L-methionine-dependent methyltransferases"/>
    <property type="match status" value="1"/>
</dbReference>
<dbReference type="GO" id="GO:0005829">
    <property type="term" value="C:cytosol"/>
    <property type="evidence" value="ECO:0007669"/>
    <property type="project" value="TreeGrafter"/>
</dbReference>
<feature type="binding site" evidence="6">
    <location>
        <position position="84"/>
    </location>
    <ligand>
        <name>S-adenosyl-L-methionine</name>
        <dbReference type="ChEBI" id="CHEBI:59789"/>
    </ligand>
</feature>
<keyword evidence="2 6" id="KW-0698">rRNA processing</keyword>
<comment type="similarity">
    <text evidence="6">Belongs to the methyltransferase superfamily. RNA methyltransferase RsmG family.</text>
</comment>
<dbReference type="RefSeq" id="WP_065974962.1">
    <property type="nucleotide sequence ID" value="NZ_JAAOMO010000021.1"/>
</dbReference>
<name>A0A1C2HZ44_ACITH</name>
<dbReference type="InterPro" id="IPR003682">
    <property type="entry name" value="rRNA_ssu_MeTfrase_G"/>
</dbReference>
<evidence type="ECO:0000256" key="1">
    <source>
        <dbReference type="ARBA" id="ARBA00022490"/>
    </source>
</evidence>
<evidence type="ECO:0000256" key="4">
    <source>
        <dbReference type="ARBA" id="ARBA00022679"/>
    </source>
</evidence>
<keyword evidence="1 6" id="KW-0963">Cytoplasm</keyword>
<dbReference type="PANTHER" id="PTHR31760">
    <property type="entry name" value="S-ADENOSYL-L-METHIONINE-DEPENDENT METHYLTRANSFERASES SUPERFAMILY PROTEIN"/>
    <property type="match status" value="1"/>
</dbReference>
<dbReference type="Pfam" id="PF02527">
    <property type="entry name" value="GidB"/>
    <property type="match status" value="1"/>
</dbReference>
<feature type="binding site" evidence="6">
    <location>
        <begin position="135"/>
        <end position="136"/>
    </location>
    <ligand>
        <name>S-adenosyl-L-methionine</name>
        <dbReference type="ChEBI" id="CHEBI:59789"/>
    </ligand>
</feature>
<comment type="caution">
    <text evidence="7">The sequence shown here is derived from an EMBL/GenBank/DDBJ whole genome shotgun (WGS) entry which is preliminary data.</text>
</comment>
<dbReference type="PANTHER" id="PTHR31760:SF0">
    <property type="entry name" value="S-ADENOSYL-L-METHIONINE-DEPENDENT METHYLTRANSFERASES SUPERFAMILY PROTEIN"/>
    <property type="match status" value="1"/>
</dbReference>
<proteinExistence type="inferred from homology"/>
<dbReference type="OrthoDB" id="5296724at2"/>
<evidence type="ECO:0000313" key="8">
    <source>
        <dbReference type="Proteomes" id="UP000095008"/>
    </source>
</evidence>
<keyword evidence="3 6" id="KW-0489">Methyltransferase</keyword>
<comment type="caution">
    <text evidence="6">Lacks conserved residue(s) required for the propagation of feature annotation.</text>
</comment>
<keyword evidence="8" id="KW-1185">Reference proteome</keyword>
<evidence type="ECO:0000313" key="7">
    <source>
        <dbReference type="EMBL" id="OCX69026.1"/>
    </source>
</evidence>
<dbReference type="EMBL" id="LWRY01000238">
    <property type="protein sequence ID" value="OCX69026.1"/>
    <property type="molecule type" value="Genomic_DNA"/>
</dbReference>
<feature type="binding site" evidence="6">
    <location>
        <position position="89"/>
    </location>
    <ligand>
        <name>S-adenosyl-L-methionine</name>
        <dbReference type="ChEBI" id="CHEBI:59789"/>
    </ligand>
</feature>
<dbReference type="NCBIfam" id="TIGR00138">
    <property type="entry name" value="rsmG_gidB"/>
    <property type="match status" value="1"/>
</dbReference>
<protein>
    <recommendedName>
        <fullName evidence="6">Ribosomal RNA small subunit methyltransferase G</fullName>
        <ecNumber evidence="6">2.1.1.170</ecNumber>
    </recommendedName>
    <alternativeName>
        <fullName evidence="6">16S rRNA 7-methylguanosine methyltransferase</fullName>
        <shortName evidence="6">16S rRNA m7G methyltransferase</shortName>
    </alternativeName>
</protein>
<keyword evidence="5 6" id="KW-0949">S-adenosyl-L-methionine</keyword>
<evidence type="ECO:0000256" key="2">
    <source>
        <dbReference type="ARBA" id="ARBA00022552"/>
    </source>
</evidence>
<dbReference type="GeneID" id="60694468"/>
<accession>A0A1C2HZ44</accession>
<dbReference type="HAMAP" id="MF_00074">
    <property type="entry name" value="16SrRNA_methyltr_G"/>
    <property type="match status" value="1"/>
</dbReference>
<dbReference type="Proteomes" id="UP000095008">
    <property type="component" value="Unassembled WGS sequence"/>
</dbReference>
<dbReference type="InterPro" id="IPR029063">
    <property type="entry name" value="SAM-dependent_MTases_sf"/>
</dbReference>
<evidence type="ECO:0000256" key="3">
    <source>
        <dbReference type="ARBA" id="ARBA00022603"/>
    </source>
</evidence>
<evidence type="ECO:0000256" key="5">
    <source>
        <dbReference type="ARBA" id="ARBA00022691"/>
    </source>
</evidence>
<organism evidence="7 8">
    <name type="scientific">Acidithiobacillus thiooxidans</name>
    <name type="common">Thiobacillus thiooxidans</name>
    <dbReference type="NCBI Taxonomy" id="930"/>
    <lineage>
        <taxon>Bacteria</taxon>
        <taxon>Pseudomonadati</taxon>
        <taxon>Pseudomonadota</taxon>
        <taxon>Acidithiobacillia</taxon>
        <taxon>Acidithiobacillales</taxon>
        <taxon>Acidithiobacillaceae</taxon>
        <taxon>Acidithiobacillus</taxon>
    </lineage>
</organism>
<dbReference type="EC" id="2.1.1.170" evidence="6"/>
<comment type="catalytic activity">
    <reaction evidence="6">
        <text>guanosine(527) in 16S rRNA + S-adenosyl-L-methionine = N(7)-methylguanosine(527) in 16S rRNA + S-adenosyl-L-homocysteine</text>
        <dbReference type="Rhea" id="RHEA:42732"/>
        <dbReference type="Rhea" id="RHEA-COMP:10209"/>
        <dbReference type="Rhea" id="RHEA-COMP:10210"/>
        <dbReference type="ChEBI" id="CHEBI:57856"/>
        <dbReference type="ChEBI" id="CHEBI:59789"/>
        <dbReference type="ChEBI" id="CHEBI:74269"/>
        <dbReference type="ChEBI" id="CHEBI:74480"/>
        <dbReference type="EC" id="2.1.1.170"/>
    </reaction>
</comment>